<sequence length="183" mass="20725">MCMNRIVSNWKARIFHRSRREDGNASIEFVILFPIFMVLFMSAFEIGLVMVRQVMLDRATDIAVRTLRLGLWSDPNHDDLKDYICETAAVLPDCKTNLLIELSPVSTTTWAPLPDATTCVDKVQNIQPVTTFEEGIDHELMMVRVCALQQPLFPLTGLGLQLQRVDPDHYALISMSAFVNEPS</sequence>
<dbReference type="Proteomes" id="UP000198426">
    <property type="component" value="Unassembled WGS sequence"/>
</dbReference>
<evidence type="ECO:0000313" key="4">
    <source>
        <dbReference type="Proteomes" id="UP000198426"/>
    </source>
</evidence>
<organism evidence="3 4">
    <name type="scientific">Tropicimonas sediminicola</name>
    <dbReference type="NCBI Taxonomy" id="1031541"/>
    <lineage>
        <taxon>Bacteria</taxon>
        <taxon>Pseudomonadati</taxon>
        <taxon>Pseudomonadota</taxon>
        <taxon>Alphaproteobacteria</taxon>
        <taxon>Rhodobacterales</taxon>
        <taxon>Roseobacteraceae</taxon>
        <taxon>Tropicimonas</taxon>
    </lineage>
</organism>
<feature type="domain" description="TadE-like" evidence="2">
    <location>
        <begin position="23"/>
        <end position="65"/>
    </location>
</feature>
<dbReference type="Pfam" id="PF07811">
    <property type="entry name" value="TadE"/>
    <property type="match status" value="1"/>
</dbReference>
<protein>
    <submittedName>
        <fullName evidence="3">TadE-like protein</fullName>
    </submittedName>
</protein>
<feature type="transmembrane region" description="Helical" evidence="1">
    <location>
        <begin position="29"/>
        <end position="51"/>
    </location>
</feature>
<reference evidence="3 4" key="1">
    <citation type="submission" date="2017-06" db="EMBL/GenBank/DDBJ databases">
        <authorList>
            <person name="Kim H.J."/>
            <person name="Triplett B.A."/>
        </authorList>
    </citation>
    <scope>NUCLEOTIDE SEQUENCE [LARGE SCALE GENOMIC DNA]</scope>
    <source>
        <strain evidence="3 4">DSM 29339</strain>
    </source>
</reference>
<keyword evidence="1" id="KW-1133">Transmembrane helix</keyword>
<keyword evidence="4" id="KW-1185">Reference proteome</keyword>
<evidence type="ECO:0000313" key="3">
    <source>
        <dbReference type="EMBL" id="SNS47867.1"/>
    </source>
</evidence>
<dbReference type="EMBL" id="FZOY01000002">
    <property type="protein sequence ID" value="SNS47867.1"/>
    <property type="molecule type" value="Genomic_DNA"/>
</dbReference>
<dbReference type="AlphaFoldDB" id="A0A239ETB1"/>
<evidence type="ECO:0000259" key="2">
    <source>
        <dbReference type="Pfam" id="PF07811"/>
    </source>
</evidence>
<proteinExistence type="predicted"/>
<dbReference type="InterPro" id="IPR012495">
    <property type="entry name" value="TadE-like_dom"/>
</dbReference>
<accession>A0A239ETB1</accession>
<evidence type="ECO:0000256" key="1">
    <source>
        <dbReference type="SAM" id="Phobius"/>
    </source>
</evidence>
<keyword evidence="1" id="KW-0472">Membrane</keyword>
<name>A0A239ETB1_9RHOB</name>
<gene>
    <name evidence="3" type="ORF">SAMN05421757_102321</name>
</gene>
<keyword evidence="1" id="KW-0812">Transmembrane</keyword>